<dbReference type="GO" id="GO:0004176">
    <property type="term" value="F:ATP-dependent peptidase activity"/>
    <property type="evidence" value="ECO:0007669"/>
    <property type="project" value="InterPro"/>
</dbReference>
<dbReference type="InterPro" id="IPR000642">
    <property type="entry name" value="Peptidase_M41"/>
</dbReference>
<dbReference type="Pfam" id="PF00004">
    <property type="entry name" value="AAA"/>
    <property type="match status" value="1"/>
</dbReference>
<dbReference type="Gene3D" id="1.20.58.760">
    <property type="entry name" value="Peptidase M41"/>
    <property type="match status" value="1"/>
</dbReference>
<dbReference type="InterPro" id="IPR003960">
    <property type="entry name" value="ATPase_AAA_CS"/>
</dbReference>
<feature type="domain" description="AAA+ ATPase" evidence="2">
    <location>
        <begin position="293"/>
        <end position="432"/>
    </location>
</feature>
<dbReference type="SUPFAM" id="SSF140990">
    <property type="entry name" value="FtsH protease domain-like"/>
    <property type="match status" value="1"/>
</dbReference>
<gene>
    <name evidence="3" type="ORF">HNQ36_003939</name>
</gene>
<dbReference type="PANTHER" id="PTHR23076">
    <property type="entry name" value="METALLOPROTEASE M41 FTSH"/>
    <property type="match status" value="1"/>
</dbReference>
<keyword evidence="3" id="KW-0645">Protease</keyword>
<organism evidence="3 4">
    <name type="scientific">Afipia massiliensis</name>
    <dbReference type="NCBI Taxonomy" id="211460"/>
    <lineage>
        <taxon>Bacteria</taxon>
        <taxon>Pseudomonadati</taxon>
        <taxon>Pseudomonadota</taxon>
        <taxon>Alphaproteobacteria</taxon>
        <taxon>Hyphomicrobiales</taxon>
        <taxon>Nitrobacteraceae</taxon>
        <taxon>Afipia</taxon>
    </lineage>
</organism>
<dbReference type="AlphaFoldDB" id="A0A840N0A7"/>
<evidence type="ECO:0000313" key="4">
    <source>
        <dbReference type="Proteomes" id="UP000521227"/>
    </source>
</evidence>
<protein>
    <submittedName>
        <fullName evidence="3">ATP-dependent Zn protease</fullName>
    </submittedName>
</protein>
<dbReference type="Gene3D" id="1.10.8.60">
    <property type="match status" value="1"/>
</dbReference>
<dbReference type="Gene3D" id="3.40.50.300">
    <property type="entry name" value="P-loop containing nucleotide triphosphate hydrolases"/>
    <property type="match status" value="1"/>
</dbReference>
<keyword evidence="1" id="KW-0547">Nucleotide-binding</keyword>
<dbReference type="InterPro" id="IPR003593">
    <property type="entry name" value="AAA+_ATPase"/>
</dbReference>
<evidence type="ECO:0000313" key="3">
    <source>
        <dbReference type="EMBL" id="MBB5053939.1"/>
    </source>
</evidence>
<proteinExistence type="inferred from homology"/>
<dbReference type="GO" id="GO:0006508">
    <property type="term" value="P:proteolysis"/>
    <property type="evidence" value="ECO:0007669"/>
    <property type="project" value="UniProtKB-KW"/>
</dbReference>
<evidence type="ECO:0000259" key="2">
    <source>
        <dbReference type="SMART" id="SM00382"/>
    </source>
</evidence>
<keyword evidence="1" id="KW-0067">ATP-binding</keyword>
<dbReference type="InterPro" id="IPR037219">
    <property type="entry name" value="Peptidase_M41-like"/>
</dbReference>
<dbReference type="GO" id="GO:0005886">
    <property type="term" value="C:plasma membrane"/>
    <property type="evidence" value="ECO:0007669"/>
    <property type="project" value="TreeGrafter"/>
</dbReference>
<dbReference type="EMBL" id="JACHIJ010000005">
    <property type="protein sequence ID" value="MBB5053939.1"/>
    <property type="molecule type" value="Genomic_DNA"/>
</dbReference>
<sequence length="694" mass="75232">MDSQKFPTDLLARAYLDMLATEAGTNSSPLLRSGNPDDPIERLIDDLSRPPESAGRTSIRADLAAAAVLVARAIESVNGLTRDLRRGCPVVSLATHRAEVVSLVKQVLEACAFGSEAKVLDERTFDRGYTHPVLLLARDGTSKDAKAERGNDTVASALHARAPIFGIAPDPRRHLARDLLRAAEHHLSLSQLDASAIALVIEAVTGRPPSLTVDEQLVRAVDISDLALSVRSDRTADDCIKRLERIVSTKSFFDHRGPSLEELAGYGEAREWGLNLVADLREYRAGRLDWECMEKGLLLAGAPGVGKTQFARAVAKSSNVPLVATSVADWNASAYLSGTLTAIKESFSRAQQLAPCILFIDELDGISDRATLTSDYREYWTQIVNLLLEQLAGVEDRPGVVVIGATNHPDHIDPAIRRAGRLDRTIEIELPDAENLAAIFRFHLGEDVLPKVDLMPAALAALGKTGADIEAWVRRAKSRARRAKQDLVFGDLLHEIRSGREGLPESLRRTCSVHEAGHLIVGVALAVFEPQALTLLDDGGATRVELSRANSQTQNGIENFITALLSGRASEEIILGSSQATAGAGIGEQSDFSRATAAAIDLELRFGFGVIGLARFSDRATEMLLQDPSIVSLITKRLDRCHTRARELIAANRQTVEAVARLLEQTGYLDRAAIDELLKRYPVRNVATDNGALK</sequence>
<keyword evidence="3" id="KW-0378">Hydrolase</keyword>
<dbReference type="PROSITE" id="PS00674">
    <property type="entry name" value="AAA"/>
    <property type="match status" value="1"/>
</dbReference>
<name>A0A840N0A7_9BRAD</name>
<dbReference type="InterPro" id="IPR003959">
    <property type="entry name" value="ATPase_AAA_core"/>
</dbReference>
<dbReference type="SMART" id="SM00382">
    <property type="entry name" value="AAA"/>
    <property type="match status" value="1"/>
</dbReference>
<dbReference type="GO" id="GO:0005524">
    <property type="term" value="F:ATP binding"/>
    <property type="evidence" value="ECO:0007669"/>
    <property type="project" value="UniProtKB-KW"/>
</dbReference>
<dbReference type="PANTHER" id="PTHR23076:SF97">
    <property type="entry name" value="ATP-DEPENDENT ZINC METALLOPROTEASE YME1L1"/>
    <property type="match status" value="1"/>
</dbReference>
<dbReference type="InterPro" id="IPR027417">
    <property type="entry name" value="P-loop_NTPase"/>
</dbReference>
<evidence type="ECO:0000256" key="1">
    <source>
        <dbReference type="RuleBase" id="RU003651"/>
    </source>
</evidence>
<reference evidence="3 4" key="1">
    <citation type="submission" date="2020-08" db="EMBL/GenBank/DDBJ databases">
        <title>Genomic Encyclopedia of Type Strains, Phase IV (KMG-IV): sequencing the most valuable type-strain genomes for metagenomic binning, comparative biology and taxonomic classification.</title>
        <authorList>
            <person name="Goeker M."/>
        </authorList>
    </citation>
    <scope>NUCLEOTIDE SEQUENCE [LARGE SCALE GENOMIC DNA]</scope>
    <source>
        <strain evidence="3 4">DSM 17498</strain>
    </source>
</reference>
<dbReference type="GO" id="GO:0030163">
    <property type="term" value="P:protein catabolic process"/>
    <property type="evidence" value="ECO:0007669"/>
    <property type="project" value="TreeGrafter"/>
</dbReference>
<comment type="similarity">
    <text evidence="1">Belongs to the AAA ATPase family.</text>
</comment>
<dbReference type="SUPFAM" id="SSF52540">
    <property type="entry name" value="P-loop containing nucleoside triphosphate hydrolases"/>
    <property type="match status" value="1"/>
</dbReference>
<dbReference type="Pfam" id="PF01434">
    <property type="entry name" value="Peptidase_M41"/>
    <property type="match status" value="1"/>
</dbReference>
<comment type="caution">
    <text evidence="3">The sequence shown here is derived from an EMBL/GenBank/DDBJ whole genome shotgun (WGS) entry which is preliminary data.</text>
</comment>
<accession>A0A840N0A7</accession>
<dbReference type="Proteomes" id="UP000521227">
    <property type="component" value="Unassembled WGS sequence"/>
</dbReference>
<dbReference type="GO" id="GO:0016887">
    <property type="term" value="F:ATP hydrolysis activity"/>
    <property type="evidence" value="ECO:0007669"/>
    <property type="project" value="InterPro"/>
</dbReference>
<dbReference type="GO" id="GO:0004222">
    <property type="term" value="F:metalloendopeptidase activity"/>
    <property type="evidence" value="ECO:0007669"/>
    <property type="project" value="InterPro"/>
</dbReference>
<dbReference type="RefSeq" id="WP_184087650.1">
    <property type="nucleotide sequence ID" value="NZ_JACHIJ010000005.1"/>
</dbReference>